<dbReference type="Proteomes" id="UP000199548">
    <property type="component" value="Unassembled WGS sequence"/>
</dbReference>
<evidence type="ECO:0000313" key="9">
    <source>
        <dbReference type="Proteomes" id="UP000199548"/>
    </source>
</evidence>
<dbReference type="InterPro" id="IPR051313">
    <property type="entry name" value="Bact_iron-sidero_bind"/>
</dbReference>
<evidence type="ECO:0000259" key="7">
    <source>
        <dbReference type="PROSITE" id="PS50983"/>
    </source>
</evidence>
<evidence type="ECO:0000256" key="6">
    <source>
        <dbReference type="SAM" id="SignalP"/>
    </source>
</evidence>
<comment type="similarity">
    <text evidence="2">Belongs to the bacterial solute-binding protein 8 family.</text>
</comment>
<keyword evidence="4" id="KW-0408">Iron</keyword>
<evidence type="ECO:0000256" key="2">
    <source>
        <dbReference type="ARBA" id="ARBA00008814"/>
    </source>
</evidence>
<name>A0A1I3GSP5_9BURK</name>
<evidence type="ECO:0000313" key="8">
    <source>
        <dbReference type="EMBL" id="SFI26361.1"/>
    </source>
</evidence>
<evidence type="ECO:0000256" key="3">
    <source>
        <dbReference type="ARBA" id="ARBA00022448"/>
    </source>
</evidence>
<keyword evidence="3" id="KW-0813">Transport</keyword>
<dbReference type="PRINTS" id="PR01715">
    <property type="entry name" value="FERRIBNDNGPP"/>
</dbReference>
<dbReference type="InterPro" id="IPR006311">
    <property type="entry name" value="TAT_signal"/>
</dbReference>
<dbReference type="Pfam" id="PF01497">
    <property type="entry name" value="Peripla_BP_2"/>
    <property type="match status" value="1"/>
</dbReference>
<evidence type="ECO:0000256" key="1">
    <source>
        <dbReference type="ARBA" id="ARBA00004196"/>
    </source>
</evidence>
<dbReference type="PANTHER" id="PTHR30532">
    <property type="entry name" value="IRON III DICITRATE-BINDING PERIPLASMIC PROTEIN"/>
    <property type="match status" value="1"/>
</dbReference>
<proteinExistence type="inferred from homology"/>
<evidence type="ECO:0000256" key="5">
    <source>
        <dbReference type="ARBA" id="ARBA00022729"/>
    </source>
</evidence>
<dbReference type="GO" id="GO:1901678">
    <property type="term" value="P:iron coordination entity transport"/>
    <property type="evidence" value="ECO:0007669"/>
    <property type="project" value="UniProtKB-ARBA"/>
</dbReference>
<evidence type="ECO:0000256" key="4">
    <source>
        <dbReference type="ARBA" id="ARBA00022496"/>
    </source>
</evidence>
<accession>A0A1I3GSP5</accession>
<dbReference type="InterPro" id="IPR002491">
    <property type="entry name" value="ABC_transptr_periplasmic_BD"/>
</dbReference>
<dbReference type="EMBL" id="FOQU01000002">
    <property type="protein sequence ID" value="SFI26361.1"/>
    <property type="molecule type" value="Genomic_DNA"/>
</dbReference>
<keyword evidence="9" id="KW-1185">Reference proteome</keyword>
<keyword evidence="4" id="KW-0410">Iron transport</keyword>
<dbReference type="AlphaFoldDB" id="A0A1I3GSP5"/>
<sequence length="324" mass="33990">MLNGKSLKRVNRGRRQALAGLGAVAFAASTSAAVSAAVSSVASAASTPAASTMSPALPRNARIVVLDWGLIEVVLSLDVVPVGVSRPVWYTRLDGNPPLPATVVDTGLLFQPNFEVLEALKPDLIVVTPWHAPLRGLLERVAPTFTVTMFGPGLDIYSTVRTATRQLAAKLGRDAEADVLLQRTDQQIATAAQAIATTRDVRRPLYLLRPLDGRHVAVAGPHSLFGGVMGELGLVNAWQGSTDPLGMGETDLAALAQHADSQVVLSGTPPGVLAELSRSPLWRSLPFVAQHRVRQIGMFPTAGGLVAATRFATALAQALQGVSS</sequence>
<dbReference type="OrthoDB" id="8891185at2"/>
<dbReference type="PANTHER" id="PTHR30532:SF1">
    <property type="entry name" value="IRON(3+)-HYDROXAMATE-BINDING PROTEIN FHUD"/>
    <property type="match status" value="1"/>
</dbReference>
<feature type="chain" id="PRO_5011756268" evidence="6">
    <location>
        <begin position="37"/>
        <end position="324"/>
    </location>
</feature>
<dbReference type="SUPFAM" id="SSF53807">
    <property type="entry name" value="Helical backbone' metal receptor"/>
    <property type="match status" value="1"/>
</dbReference>
<dbReference type="STRING" id="420953.SAMN05192543_102666"/>
<organism evidence="8 9">
    <name type="scientific">Paraburkholderia megapolitana</name>
    <dbReference type="NCBI Taxonomy" id="420953"/>
    <lineage>
        <taxon>Bacteria</taxon>
        <taxon>Pseudomonadati</taxon>
        <taxon>Pseudomonadota</taxon>
        <taxon>Betaproteobacteria</taxon>
        <taxon>Burkholderiales</taxon>
        <taxon>Burkholderiaceae</taxon>
        <taxon>Paraburkholderia</taxon>
    </lineage>
</organism>
<feature type="domain" description="Fe/B12 periplasmic-binding" evidence="7">
    <location>
        <begin position="62"/>
        <end position="324"/>
    </location>
</feature>
<dbReference type="RefSeq" id="WP_091010436.1">
    <property type="nucleotide sequence ID" value="NZ_CP041745.1"/>
</dbReference>
<keyword evidence="5 6" id="KW-0732">Signal</keyword>
<reference evidence="8 9" key="1">
    <citation type="submission" date="2016-10" db="EMBL/GenBank/DDBJ databases">
        <authorList>
            <person name="de Groot N.N."/>
        </authorList>
    </citation>
    <scope>NUCLEOTIDE SEQUENCE [LARGE SCALE GENOMIC DNA]</scope>
    <source>
        <strain evidence="8 9">LMG 23650</strain>
    </source>
</reference>
<dbReference type="PROSITE" id="PS51318">
    <property type="entry name" value="TAT"/>
    <property type="match status" value="1"/>
</dbReference>
<comment type="subcellular location">
    <subcellularLocation>
        <location evidence="1">Cell envelope</location>
    </subcellularLocation>
</comment>
<dbReference type="GO" id="GO:0030288">
    <property type="term" value="C:outer membrane-bounded periplasmic space"/>
    <property type="evidence" value="ECO:0007669"/>
    <property type="project" value="TreeGrafter"/>
</dbReference>
<protein>
    <submittedName>
        <fullName evidence="8">Iron complex transport system substrate-binding protein</fullName>
    </submittedName>
</protein>
<feature type="signal peptide" evidence="6">
    <location>
        <begin position="1"/>
        <end position="36"/>
    </location>
</feature>
<dbReference type="PROSITE" id="PS50983">
    <property type="entry name" value="FE_B12_PBP"/>
    <property type="match status" value="1"/>
</dbReference>
<keyword evidence="4" id="KW-0406">Ion transport</keyword>
<gene>
    <name evidence="8" type="ORF">SAMN05192543_102666</name>
</gene>
<dbReference type="Gene3D" id="3.40.50.1980">
    <property type="entry name" value="Nitrogenase molybdenum iron protein domain"/>
    <property type="match status" value="2"/>
</dbReference>